<dbReference type="InterPro" id="IPR019887">
    <property type="entry name" value="Tscrpt_reg_AsnC/Lrp_C"/>
</dbReference>
<dbReference type="InterPro" id="IPR011008">
    <property type="entry name" value="Dimeric_a/b-barrel"/>
</dbReference>
<dbReference type="PROSITE" id="PS50956">
    <property type="entry name" value="HTH_ASNC_2"/>
    <property type="match status" value="1"/>
</dbReference>
<dbReference type="RefSeq" id="WP_267218937.1">
    <property type="nucleotide sequence ID" value="NZ_JAPCWC010000002.1"/>
</dbReference>
<dbReference type="Gene3D" id="1.10.10.10">
    <property type="entry name" value="Winged helix-like DNA-binding domain superfamily/Winged helix DNA-binding domain"/>
    <property type="match status" value="1"/>
</dbReference>
<accession>A0ABV6SAE8</accession>
<name>A0ABV6SAE8_9SPHN</name>
<dbReference type="InterPro" id="IPR036390">
    <property type="entry name" value="WH_DNA-bd_sf"/>
</dbReference>
<dbReference type="Pfam" id="PF01037">
    <property type="entry name" value="AsnC_trans_reg"/>
    <property type="match status" value="1"/>
</dbReference>
<dbReference type="Proteomes" id="UP001589858">
    <property type="component" value="Unassembled WGS sequence"/>
</dbReference>
<dbReference type="SUPFAM" id="SSF54909">
    <property type="entry name" value="Dimeric alpha+beta barrel"/>
    <property type="match status" value="1"/>
</dbReference>
<evidence type="ECO:0000313" key="6">
    <source>
        <dbReference type="Proteomes" id="UP001589858"/>
    </source>
</evidence>
<reference evidence="5 6" key="1">
    <citation type="submission" date="2024-09" db="EMBL/GenBank/DDBJ databases">
        <authorList>
            <person name="Sun Q."/>
            <person name="Mori K."/>
        </authorList>
    </citation>
    <scope>NUCLEOTIDE SEQUENCE [LARGE SCALE GENOMIC DNA]</scope>
    <source>
        <strain evidence="5 6">CICC 11035S</strain>
    </source>
</reference>
<dbReference type="Gene3D" id="3.30.70.920">
    <property type="match status" value="1"/>
</dbReference>
<evidence type="ECO:0000259" key="4">
    <source>
        <dbReference type="PROSITE" id="PS50956"/>
    </source>
</evidence>
<feature type="domain" description="HTH asnC-type" evidence="4">
    <location>
        <begin position="4"/>
        <end position="65"/>
    </location>
</feature>
<dbReference type="PRINTS" id="PR00033">
    <property type="entry name" value="HTHASNC"/>
</dbReference>
<evidence type="ECO:0000256" key="1">
    <source>
        <dbReference type="ARBA" id="ARBA00023015"/>
    </source>
</evidence>
<sequence>MPDLDPADMRLLRALERDARLSFASLGEAAGMSKTPTWKRVQAMEKAGVIAGYRAVIDAAGIGLSTSAFVHVSIAFDRHEAFEQAVQDEPAVLACHATVGDFDYLLQVVTAGVPELDDLLRNRLRRLPGVHRFTTTLAMRDVKPRAYLTDAAG</sequence>
<gene>
    <name evidence="5" type="ORF">ACFFF8_16700</name>
</gene>
<dbReference type="PANTHER" id="PTHR30154:SF34">
    <property type="entry name" value="TRANSCRIPTIONAL REGULATOR AZLB"/>
    <property type="match status" value="1"/>
</dbReference>
<keyword evidence="2" id="KW-0238">DNA-binding</keyword>
<dbReference type="InterPro" id="IPR011991">
    <property type="entry name" value="ArsR-like_HTH"/>
</dbReference>
<keyword evidence="3" id="KW-0804">Transcription</keyword>
<dbReference type="InterPro" id="IPR000485">
    <property type="entry name" value="AsnC-type_HTH_dom"/>
</dbReference>
<evidence type="ECO:0000256" key="3">
    <source>
        <dbReference type="ARBA" id="ARBA00023163"/>
    </source>
</evidence>
<protein>
    <submittedName>
        <fullName evidence="5">Lrp/AsnC family transcriptional regulator</fullName>
    </submittedName>
</protein>
<keyword evidence="1" id="KW-0805">Transcription regulation</keyword>
<organism evidence="5 6">
    <name type="scientific">Novosphingobium clariflavum</name>
    <dbReference type="NCBI Taxonomy" id="2029884"/>
    <lineage>
        <taxon>Bacteria</taxon>
        <taxon>Pseudomonadati</taxon>
        <taxon>Pseudomonadota</taxon>
        <taxon>Alphaproteobacteria</taxon>
        <taxon>Sphingomonadales</taxon>
        <taxon>Sphingomonadaceae</taxon>
        <taxon>Novosphingobium</taxon>
    </lineage>
</organism>
<dbReference type="EMBL" id="JBHLTM010000061">
    <property type="protein sequence ID" value="MFC0686230.1"/>
    <property type="molecule type" value="Genomic_DNA"/>
</dbReference>
<evidence type="ECO:0000256" key="2">
    <source>
        <dbReference type="ARBA" id="ARBA00023125"/>
    </source>
</evidence>
<dbReference type="SUPFAM" id="SSF46785">
    <property type="entry name" value="Winged helix' DNA-binding domain"/>
    <property type="match status" value="1"/>
</dbReference>
<dbReference type="Pfam" id="PF13404">
    <property type="entry name" value="HTH_AsnC-type"/>
    <property type="match status" value="1"/>
</dbReference>
<dbReference type="InterPro" id="IPR019888">
    <property type="entry name" value="Tscrpt_reg_AsnC-like"/>
</dbReference>
<keyword evidence="6" id="KW-1185">Reference proteome</keyword>
<comment type="caution">
    <text evidence="5">The sequence shown here is derived from an EMBL/GenBank/DDBJ whole genome shotgun (WGS) entry which is preliminary data.</text>
</comment>
<dbReference type="SMART" id="SM00344">
    <property type="entry name" value="HTH_ASNC"/>
    <property type="match status" value="1"/>
</dbReference>
<dbReference type="CDD" id="cd00090">
    <property type="entry name" value="HTH_ARSR"/>
    <property type="match status" value="1"/>
</dbReference>
<dbReference type="PANTHER" id="PTHR30154">
    <property type="entry name" value="LEUCINE-RESPONSIVE REGULATORY PROTEIN"/>
    <property type="match status" value="1"/>
</dbReference>
<proteinExistence type="predicted"/>
<dbReference type="InterPro" id="IPR036388">
    <property type="entry name" value="WH-like_DNA-bd_sf"/>
</dbReference>
<evidence type="ECO:0000313" key="5">
    <source>
        <dbReference type="EMBL" id="MFC0686230.1"/>
    </source>
</evidence>